<evidence type="ECO:0000259" key="7">
    <source>
        <dbReference type="Pfam" id="PF02631"/>
    </source>
</evidence>
<dbReference type="EMBL" id="CP061539">
    <property type="protein sequence ID" value="QNV38896.1"/>
    <property type="molecule type" value="Genomic_DNA"/>
</dbReference>
<dbReference type="GO" id="GO:0006282">
    <property type="term" value="P:regulation of DNA repair"/>
    <property type="evidence" value="ECO:0007669"/>
    <property type="project" value="UniProtKB-UniRule"/>
</dbReference>
<dbReference type="PANTHER" id="PTHR33602:SF1">
    <property type="entry name" value="REGULATORY PROTEIN RECX FAMILY PROTEIN"/>
    <property type="match status" value="1"/>
</dbReference>
<dbReference type="Gene3D" id="1.10.10.10">
    <property type="entry name" value="Winged helix-like DNA-binding domain superfamily/Winged helix DNA-binding domain"/>
    <property type="match status" value="2"/>
</dbReference>
<dbReference type="InterPro" id="IPR053924">
    <property type="entry name" value="RecX_HTH_2nd"/>
</dbReference>
<evidence type="ECO:0000256" key="1">
    <source>
        <dbReference type="ARBA" id="ARBA00004496"/>
    </source>
</evidence>
<keyword evidence="10" id="KW-1185">Reference proteome</keyword>
<evidence type="ECO:0000256" key="6">
    <source>
        <dbReference type="SAM" id="MobiDB-lite"/>
    </source>
</evidence>
<evidence type="ECO:0000313" key="9">
    <source>
        <dbReference type="EMBL" id="QNV38896.1"/>
    </source>
</evidence>
<keyword evidence="4 5" id="KW-0963">Cytoplasm</keyword>
<dbReference type="InterPro" id="IPR036388">
    <property type="entry name" value="WH-like_DNA-bd_sf"/>
</dbReference>
<dbReference type="HAMAP" id="MF_01114">
    <property type="entry name" value="RecX"/>
    <property type="match status" value="1"/>
</dbReference>
<organism evidence="9 10">
    <name type="scientific">Rothia terrae</name>
    <dbReference type="NCBI Taxonomy" id="396015"/>
    <lineage>
        <taxon>Bacteria</taxon>
        <taxon>Bacillati</taxon>
        <taxon>Actinomycetota</taxon>
        <taxon>Actinomycetes</taxon>
        <taxon>Micrococcales</taxon>
        <taxon>Micrococcaceae</taxon>
        <taxon>Rothia</taxon>
    </lineage>
</organism>
<comment type="subcellular location">
    <subcellularLocation>
        <location evidence="1 5">Cytoplasm</location>
    </subcellularLocation>
</comment>
<feature type="domain" description="RecX first three-helical" evidence="8">
    <location>
        <begin position="31"/>
        <end position="69"/>
    </location>
</feature>
<dbReference type="InterPro" id="IPR053926">
    <property type="entry name" value="RecX_HTH_1st"/>
</dbReference>
<comment type="similarity">
    <text evidence="2 5">Belongs to the RecX family.</text>
</comment>
<evidence type="ECO:0000256" key="2">
    <source>
        <dbReference type="ARBA" id="ARBA00009695"/>
    </source>
</evidence>
<sequence>MYALHGVGVPGEEEKSGKRKKKEPESEFTKAKNIVLNQLAMAPRSRAQLAKKLADREISEETAEDILSRFEAVNLINDAEFAEVYVRTRANVKKLSKNAIRRELKQKGVEGEAAEVALEQRSDEDERSDAHALVAKKLRPSMDFSDRKEKDKIMRRLVGMLARKGYPPSMAFGVVKDEIERYVQENGLDATSDDDYYF</sequence>
<dbReference type="Pfam" id="PF21982">
    <property type="entry name" value="RecX_HTH1"/>
    <property type="match status" value="1"/>
</dbReference>
<dbReference type="AlphaFoldDB" id="A0A7H2BGV0"/>
<feature type="domain" description="RecX second three-helical" evidence="7">
    <location>
        <begin position="77"/>
        <end position="118"/>
    </location>
</feature>
<dbReference type="InterPro" id="IPR003783">
    <property type="entry name" value="Regulatory_RecX"/>
</dbReference>
<evidence type="ECO:0000256" key="5">
    <source>
        <dbReference type="HAMAP-Rule" id="MF_01114"/>
    </source>
</evidence>
<comment type="function">
    <text evidence="5">Modulates RecA activity.</text>
</comment>
<evidence type="ECO:0000259" key="8">
    <source>
        <dbReference type="Pfam" id="PF21982"/>
    </source>
</evidence>
<dbReference type="GO" id="GO:0005737">
    <property type="term" value="C:cytoplasm"/>
    <property type="evidence" value="ECO:0007669"/>
    <property type="project" value="UniProtKB-SubCell"/>
</dbReference>
<dbReference type="PANTHER" id="PTHR33602">
    <property type="entry name" value="REGULATORY PROTEIN RECX FAMILY PROTEIN"/>
    <property type="match status" value="1"/>
</dbReference>
<name>A0A7H2BGV0_9MICC</name>
<evidence type="ECO:0000256" key="3">
    <source>
        <dbReference type="ARBA" id="ARBA00018111"/>
    </source>
</evidence>
<accession>A0A7H2BGV0</accession>
<proteinExistence type="inferred from homology"/>
<feature type="compositionally biased region" description="Basic and acidic residues" evidence="6">
    <location>
        <begin position="12"/>
        <end position="28"/>
    </location>
</feature>
<dbReference type="Proteomes" id="UP000516404">
    <property type="component" value="Chromosome"/>
</dbReference>
<feature type="region of interest" description="Disordered" evidence="6">
    <location>
        <begin position="1"/>
        <end position="28"/>
    </location>
</feature>
<reference evidence="9 10" key="1">
    <citation type="submission" date="2020-09" db="EMBL/GenBank/DDBJ databases">
        <title>Investigation of environmental microbes.</title>
        <authorList>
            <person name="Ou Y."/>
            <person name="Kang Q."/>
        </authorList>
    </citation>
    <scope>NUCLEOTIDE SEQUENCE [LARGE SCALE GENOMIC DNA]</scope>
    <source>
        <strain evidence="9 10">KJZ-14</strain>
    </source>
</reference>
<evidence type="ECO:0000256" key="4">
    <source>
        <dbReference type="ARBA" id="ARBA00022490"/>
    </source>
</evidence>
<gene>
    <name evidence="5" type="primary">recX</name>
    <name evidence="9" type="ORF">IDM49_08210</name>
</gene>
<dbReference type="Pfam" id="PF02631">
    <property type="entry name" value="RecX_HTH2"/>
    <property type="match status" value="1"/>
</dbReference>
<evidence type="ECO:0000313" key="10">
    <source>
        <dbReference type="Proteomes" id="UP000516404"/>
    </source>
</evidence>
<protein>
    <recommendedName>
        <fullName evidence="3 5">Regulatory protein RecX</fullName>
    </recommendedName>
</protein>
<dbReference type="KEGG" id="rter:IDM49_08210"/>